<name>A0A4Z2GDC0_9TELE</name>
<proteinExistence type="predicted"/>
<gene>
    <name evidence="1" type="ORF">EYF80_039103</name>
</gene>
<evidence type="ECO:0000313" key="1">
    <source>
        <dbReference type="EMBL" id="TNN50714.1"/>
    </source>
</evidence>
<sequence>MWRLCPDGVFNNPRMFSVPTLRISFPRCKTLPASENRGLLSAYYYPGLRSGSMPSEETAALQTNVKQCEKSL</sequence>
<keyword evidence="2" id="KW-1185">Reference proteome</keyword>
<dbReference type="AlphaFoldDB" id="A0A4Z2GDC0"/>
<accession>A0A4Z2GDC0</accession>
<evidence type="ECO:0000313" key="2">
    <source>
        <dbReference type="Proteomes" id="UP000314294"/>
    </source>
</evidence>
<reference evidence="1 2" key="1">
    <citation type="submission" date="2019-03" db="EMBL/GenBank/DDBJ databases">
        <title>First draft genome of Liparis tanakae, snailfish: a comprehensive survey of snailfish specific genes.</title>
        <authorList>
            <person name="Kim W."/>
            <person name="Song I."/>
            <person name="Jeong J.-H."/>
            <person name="Kim D."/>
            <person name="Kim S."/>
            <person name="Ryu S."/>
            <person name="Song J.Y."/>
            <person name="Lee S.K."/>
        </authorList>
    </citation>
    <scope>NUCLEOTIDE SEQUENCE [LARGE SCALE GENOMIC DNA]</scope>
    <source>
        <tissue evidence="1">Muscle</tissue>
    </source>
</reference>
<dbReference type="EMBL" id="SRLO01000608">
    <property type="protein sequence ID" value="TNN50714.1"/>
    <property type="molecule type" value="Genomic_DNA"/>
</dbReference>
<organism evidence="1 2">
    <name type="scientific">Liparis tanakae</name>
    <name type="common">Tanaka's snailfish</name>
    <dbReference type="NCBI Taxonomy" id="230148"/>
    <lineage>
        <taxon>Eukaryota</taxon>
        <taxon>Metazoa</taxon>
        <taxon>Chordata</taxon>
        <taxon>Craniata</taxon>
        <taxon>Vertebrata</taxon>
        <taxon>Euteleostomi</taxon>
        <taxon>Actinopterygii</taxon>
        <taxon>Neopterygii</taxon>
        <taxon>Teleostei</taxon>
        <taxon>Neoteleostei</taxon>
        <taxon>Acanthomorphata</taxon>
        <taxon>Eupercaria</taxon>
        <taxon>Perciformes</taxon>
        <taxon>Cottioidei</taxon>
        <taxon>Cottales</taxon>
        <taxon>Liparidae</taxon>
        <taxon>Liparis</taxon>
    </lineage>
</organism>
<protein>
    <submittedName>
        <fullName evidence="1">Uncharacterized protein</fullName>
    </submittedName>
</protein>
<comment type="caution">
    <text evidence="1">The sequence shown here is derived from an EMBL/GenBank/DDBJ whole genome shotgun (WGS) entry which is preliminary data.</text>
</comment>
<dbReference type="Proteomes" id="UP000314294">
    <property type="component" value="Unassembled WGS sequence"/>
</dbReference>